<keyword evidence="2" id="KW-1185">Reference proteome</keyword>
<evidence type="ECO:0000313" key="2">
    <source>
        <dbReference type="Proteomes" id="UP000014480"/>
    </source>
</evidence>
<reference evidence="2" key="1">
    <citation type="journal article" date="2013" name="New Phytol.">
        <title>Comparative genomic and transcriptomic analyses reveal the hemibiotrophic stage shift of Colletotrichum fungi.</title>
        <authorList>
            <person name="Gan P."/>
            <person name="Ikeda K."/>
            <person name="Irieda H."/>
            <person name="Narusaka M."/>
            <person name="O'Connell R.J."/>
            <person name="Narusaka Y."/>
            <person name="Takano Y."/>
            <person name="Kubo Y."/>
            <person name="Shirasu K."/>
        </authorList>
    </citation>
    <scope>NUCLEOTIDE SEQUENCE [LARGE SCALE GENOMIC DNA]</scope>
    <source>
        <strain evidence="2">104-T / ATCC 96160 / CBS 514.97 / LARS 414 / MAFF 240422</strain>
    </source>
</reference>
<dbReference type="AlphaFoldDB" id="A0A484FIN6"/>
<evidence type="ECO:0000313" key="1">
    <source>
        <dbReference type="EMBL" id="TDZ17541.1"/>
    </source>
</evidence>
<sequence>MVATGAPLDTTAKADRRYTDLPARRGGITLPRSDESFCEGIVRFGMMGKRLHIDSTDKKTKQAQSFLCTSITGFAKTGALPITRA</sequence>
<gene>
    <name evidence="1" type="ORF">Cob_v009484</name>
</gene>
<dbReference type="Proteomes" id="UP000014480">
    <property type="component" value="Unassembled WGS sequence"/>
</dbReference>
<dbReference type="EMBL" id="AMCV02000028">
    <property type="protein sequence ID" value="TDZ17541.1"/>
    <property type="molecule type" value="Genomic_DNA"/>
</dbReference>
<comment type="caution">
    <text evidence="1">The sequence shown here is derived from an EMBL/GenBank/DDBJ whole genome shotgun (WGS) entry which is preliminary data.</text>
</comment>
<reference evidence="2" key="2">
    <citation type="journal article" date="2019" name="Mol. Plant Microbe Interact.">
        <title>Genome sequence resources for four phytopathogenic fungi from the Colletotrichum orbiculare species complex.</title>
        <authorList>
            <person name="Gan P."/>
            <person name="Tsushima A."/>
            <person name="Narusaka M."/>
            <person name="Narusaka Y."/>
            <person name="Takano Y."/>
            <person name="Kubo Y."/>
            <person name="Shirasu K."/>
        </authorList>
    </citation>
    <scope>GENOME REANNOTATION</scope>
    <source>
        <strain evidence="2">104-T / ATCC 96160 / CBS 514.97 / LARS 414 / MAFF 240422</strain>
    </source>
</reference>
<accession>A0A484FIN6</accession>
<proteinExistence type="predicted"/>
<protein>
    <submittedName>
        <fullName evidence="1">Uncharacterized protein</fullName>
    </submittedName>
</protein>
<name>A0A484FIN6_COLOR</name>
<organism evidence="1 2">
    <name type="scientific">Colletotrichum orbiculare (strain 104-T / ATCC 96160 / CBS 514.97 / LARS 414 / MAFF 240422)</name>
    <name type="common">Cucumber anthracnose fungus</name>
    <name type="synonym">Colletotrichum lagenarium</name>
    <dbReference type="NCBI Taxonomy" id="1213857"/>
    <lineage>
        <taxon>Eukaryota</taxon>
        <taxon>Fungi</taxon>
        <taxon>Dikarya</taxon>
        <taxon>Ascomycota</taxon>
        <taxon>Pezizomycotina</taxon>
        <taxon>Sordariomycetes</taxon>
        <taxon>Hypocreomycetidae</taxon>
        <taxon>Glomerellales</taxon>
        <taxon>Glomerellaceae</taxon>
        <taxon>Colletotrichum</taxon>
        <taxon>Colletotrichum orbiculare species complex</taxon>
    </lineage>
</organism>